<organism evidence="1 2">
    <name type="scientific">Ambrosiozyma monospora</name>
    <name type="common">Yeast</name>
    <name type="synonym">Endomycopsis monosporus</name>
    <dbReference type="NCBI Taxonomy" id="43982"/>
    <lineage>
        <taxon>Eukaryota</taxon>
        <taxon>Fungi</taxon>
        <taxon>Dikarya</taxon>
        <taxon>Ascomycota</taxon>
        <taxon>Saccharomycotina</taxon>
        <taxon>Pichiomycetes</taxon>
        <taxon>Pichiales</taxon>
        <taxon>Pichiaceae</taxon>
        <taxon>Ambrosiozyma</taxon>
    </lineage>
</organism>
<sequence>MGLGDEKVNEDCPQNDTINKKTLLYESTYIDETIATRPGTSETKFSDTSSISDTKSMATLRSTKSFADSLRDFFTRSSKKSHSEIMDDHEISYDETEQDPIPNYNFKLTNMTDAHNSESLLQTGNTRVVLTPAFVHIVSNYELTSISDTQIEAYKLVEKEKGIQAEFSSIWNICIRGKSQVKKRFVKKIWNEGQLTKLKEEPQKSDLIHC</sequence>
<comment type="caution">
    <text evidence="1">The sequence shown here is derived from an EMBL/GenBank/DDBJ whole genome shotgun (WGS) entry which is preliminary data.</text>
</comment>
<name>A0A9W6T9H9_AMBMO</name>
<accession>A0A9W6T9H9</accession>
<keyword evidence="2" id="KW-1185">Reference proteome</keyword>
<reference evidence="1" key="1">
    <citation type="submission" date="2023-04" db="EMBL/GenBank/DDBJ databases">
        <title>Ambrosiozyma monospora NBRC 1965.</title>
        <authorList>
            <person name="Ichikawa N."/>
            <person name="Sato H."/>
            <person name="Tonouchi N."/>
        </authorList>
    </citation>
    <scope>NUCLEOTIDE SEQUENCE</scope>
    <source>
        <strain evidence="1">NBRC 1965</strain>
    </source>
</reference>
<proteinExistence type="predicted"/>
<protein>
    <submittedName>
        <fullName evidence="1">Unnamed protein product</fullName>
    </submittedName>
</protein>
<dbReference type="AlphaFoldDB" id="A0A9W6T9H9"/>
<gene>
    <name evidence="1" type="ORF">Amon01_001006400</name>
</gene>
<dbReference type="EMBL" id="BSXU01016514">
    <property type="protein sequence ID" value="GME83515.1"/>
    <property type="molecule type" value="Genomic_DNA"/>
</dbReference>
<evidence type="ECO:0000313" key="1">
    <source>
        <dbReference type="EMBL" id="GME83515.1"/>
    </source>
</evidence>
<evidence type="ECO:0000313" key="2">
    <source>
        <dbReference type="Proteomes" id="UP001165063"/>
    </source>
</evidence>
<dbReference type="Proteomes" id="UP001165063">
    <property type="component" value="Unassembled WGS sequence"/>
</dbReference>